<dbReference type="KEGG" id="vg:26516168"/>
<evidence type="ECO:0000313" key="3">
    <source>
        <dbReference type="Proteomes" id="UP000201818"/>
    </source>
</evidence>
<feature type="region of interest" description="Disordered" evidence="1">
    <location>
        <begin position="39"/>
        <end position="81"/>
    </location>
</feature>
<gene>
    <name evidence="2" type="ORF">BPPAER656_00010</name>
</gene>
<evidence type="ECO:0000313" key="2">
    <source>
        <dbReference type="EMBL" id="ALP47822.1"/>
    </source>
</evidence>
<dbReference type="EMBL" id="KT968831">
    <property type="protein sequence ID" value="ALP47822.1"/>
    <property type="molecule type" value="Genomic_DNA"/>
</dbReference>
<dbReference type="Proteomes" id="UP000201818">
    <property type="component" value="Segment"/>
</dbReference>
<feature type="compositionally biased region" description="Basic and acidic residues" evidence="1">
    <location>
        <begin position="50"/>
        <end position="75"/>
    </location>
</feature>
<sequence>MTSAVCRLKALRGKPKAKHIKSELLSAVVRTHHPRVVEAQQANAGVGTNPDKEKRPRRPDFSDALRKRGIEEVNTHWKARR</sequence>
<organism evidence="2 3">
    <name type="scientific">Pseudomonas phage YMC11/02/R656</name>
    <dbReference type="NCBI Taxonomy" id="1755689"/>
    <lineage>
        <taxon>Viruses</taxon>
        <taxon>Duplodnaviria</taxon>
        <taxon>Heunggongvirae</taxon>
        <taxon>Uroviricota</taxon>
        <taxon>Caudoviricetes</taxon>
        <taxon>Bugaksanvirus</taxon>
        <taxon>Bugaksanvirus R656</taxon>
    </lineage>
</organism>
<reference evidence="2 3" key="1">
    <citation type="submission" date="2015-10" db="EMBL/GenBank/DDBJ databases">
        <title>Complete Genome Sequence of the Pseudomonas phage YMC11/02/R656_PAE_BP.</title>
        <authorList>
            <person name="Jeon J."/>
            <person name="Yong D."/>
            <person name="Lee K."/>
        </authorList>
    </citation>
    <scope>NUCLEOTIDE SEQUENCE [LARGE SCALE GENOMIC DNA]</scope>
</reference>
<evidence type="ECO:0000256" key="1">
    <source>
        <dbReference type="SAM" id="MobiDB-lite"/>
    </source>
</evidence>
<accession>A0A0S2SY16</accession>
<dbReference type="RefSeq" id="YP_009187398.1">
    <property type="nucleotide sequence ID" value="NC_028657.1"/>
</dbReference>
<proteinExistence type="predicted"/>
<dbReference type="GeneID" id="26516168"/>
<keyword evidence="3" id="KW-1185">Reference proteome</keyword>
<name>A0A0S2SY16_9CAUD</name>
<protein>
    <submittedName>
        <fullName evidence="2">Uncharacterized protein</fullName>
    </submittedName>
</protein>